<keyword evidence="3" id="KW-1185">Reference proteome</keyword>
<name>A0A8E2ASE6_9APHY</name>
<evidence type="ECO:0000313" key="3">
    <source>
        <dbReference type="Proteomes" id="UP000250043"/>
    </source>
</evidence>
<organism evidence="2 3">
    <name type="scientific">Obba rivulosa</name>
    <dbReference type="NCBI Taxonomy" id="1052685"/>
    <lineage>
        <taxon>Eukaryota</taxon>
        <taxon>Fungi</taxon>
        <taxon>Dikarya</taxon>
        <taxon>Basidiomycota</taxon>
        <taxon>Agaricomycotina</taxon>
        <taxon>Agaricomycetes</taxon>
        <taxon>Polyporales</taxon>
        <taxon>Gelatoporiaceae</taxon>
        <taxon>Obba</taxon>
    </lineage>
</organism>
<reference evidence="2 3" key="1">
    <citation type="submission" date="2016-07" db="EMBL/GenBank/DDBJ databases">
        <title>Draft genome of the white-rot fungus Obba rivulosa 3A-2.</title>
        <authorList>
            <consortium name="DOE Joint Genome Institute"/>
            <person name="Miettinen O."/>
            <person name="Riley R."/>
            <person name="Acob R."/>
            <person name="Barry K."/>
            <person name="Cullen D."/>
            <person name="De Vries R."/>
            <person name="Hainaut M."/>
            <person name="Hatakka A."/>
            <person name="Henrissat B."/>
            <person name="Hilden K."/>
            <person name="Kuo R."/>
            <person name="Labutti K."/>
            <person name="Lipzen A."/>
            <person name="Makela M.R."/>
            <person name="Sandor L."/>
            <person name="Spatafora J.W."/>
            <person name="Grigoriev I.V."/>
            <person name="Hibbett D.S."/>
        </authorList>
    </citation>
    <scope>NUCLEOTIDE SEQUENCE [LARGE SCALE GENOMIC DNA]</scope>
    <source>
        <strain evidence="2 3">3A-2</strain>
    </source>
</reference>
<proteinExistence type="predicted"/>
<protein>
    <submittedName>
        <fullName evidence="2">Alpha/beta-hydrolase</fullName>
    </submittedName>
</protein>
<accession>A0A8E2ASE6</accession>
<dbReference type="PANTHER" id="PTHR43194">
    <property type="entry name" value="HYDROLASE ALPHA/BETA FOLD FAMILY"/>
    <property type="match status" value="1"/>
</dbReference>
<dbReference type="Gene3D" id="3.40.50.1820">
    <property type="entry name" value="alpha/beta hydrolase"/>
    <property type="match status" value="1"/>
</dbReference>
<dbReference type="PANTHER" id="PTHR43194:SF2">
    <property type="entry name" value="PEROXISOMAL MEMBRANE PROTEIN LPX1"/>
    <property type="match status" value="1"/>
</dbReference>
<evidence type="ECO:0000259" key="1">
    <source>
        <dbReference type="Pfam" id="PF12697"/>
    </source>
</evidence>
<dbReference type="Proteomes" id="UP000250043">
    <property type="component" value="Unassembled WGS sequence"/>
</dbReference>
<dbReference type="InterPro" id="IPR029058">
    <property type="entry name" value="AB_hydrolase_fold"/>
</dbReference>
<dbReference type="InterPro" id="IPR050228">
    <property type="entry name" value="Carboxylesterase_BioH"/>
</dbReference>
<dbReference type="AlphaFoldDB" id="A0A8E2ASE6"/>
<gene>
    <name evidence="2" type="ORF">OBBRIDRAFT_280711</name>
</gene>
<keyword evidence="2" id="KW-0378">Hydrolase</keyword>
<dbReference type="OrthoDB" id="408373at2759"/>
<sequence length="296" mass="32171">MAAQLVTSKVLKSADGMEIYADAVGNPSNPSIVFIHGFSLSSIVFDNVFADPKFSQNYYLVRYDTRGHGRSGKPEEEEAWQSERLAQDFDAVVTAFNLKVPFVAAWSLGCTNLTDILSFHPPSYVSGLILITGFPYTASVPLVATPFALSVIPPFTSTADTPLFQSTALAFVNGLTAPSTPLPHHTRQVLLGDVMVQPRVCCMRLLARTQDPKGFFEAGRAGLPLLIVDGLEDGIVQGPKMVEAVNAKEHLPGYEGWKNLEVAKIAGAGHMPYFEKPEEFREAVLRFVAKASPQKA</sequence>
<dbReference type="InterPro" id="IPR000073">
    <property type="entry name" value="AB_hydrolase_1"/>
</dbReference>
<evidence type="ECO:0000313" key="2">
    <source>
        <dbReference type="EMBL" id="OCH85852.1"/>
    </source>
</evidence>
<dbReference type="EMBL" id="KV722559">
    <property type="protein sequence ID" value="OCH85852.1"/>
    <property type="molecule type" value="Genomic_DNA"/>
</dbReference>
<dbReference type="SUPFAM" id="SSF53474">
    <property type="entry name" value="alpha/beta-Hydrolases"/>
    <property type="match status" value="1"/>
</dbReference>
<dbReference type="GO" id="GO:0016787">
    <property type="term" value="F:hydrolase activity"/>
    <property type="evidence" value="ECO:0007669"/>
    <property type="project" value="UniProtKB-KW"/>
</dbReference>
<feature type="domain" description="AB hydrolase-1" evidence="1">
    <location>
        <begin position="32"/>
        <end position="283"/>
    </location>
</feature>
<dbReference type="Pfam" id="PF12697">
    <property type="entry name" value="Abhydrolase_6"/>
    <property type="match status" value="1"/>
</dbReference>